<reference evidence="3" key="1">
    <citation type="journal article" date="2019" name="Int. J. Syst. Evol. Microbiol.">
        <title>The Global Catalogue of Microorganisms (GCM) 10K type strain sequencing project: providing services to taxonomists for standard genome sequencing and annotation.</title>
        <authorList>
            <consortium name="The Broad Institute Genomics Platform"/>
            <consortium name="The Broad Institute Genome Sequencing Center for Infectious Disease"/>
            <person name="Wu L."/>
            <person name="Ma J."/>
        </authorList>
    </citation>
    <scope>NUCLEOTIDE SEQUENCE [LARGE SCALE GENOMIC DNA]</scope>
    <source>
        <strain evidence="3">ICMP 6774ER</strain>
    </source>
</reference>
<dbReference type="Proteomes" id="UP001597368">
    <property type="component" value="Unassembled WGS sequence"/>
</dbReference>
<feature type="chain" id="PRO_5045536816" description="Secreted protein" evidence="1">
    <location>
        <begin position="21"/>
        <end position="94"/>
    </location>
</feature>
<dbReference type="RefSeq" id="WP_379579084.1">
    <property type="nucleotide sequence ID" value="NZ_JBHUFV010000061.1"/>
</dbReference>
<sequence length="94" mass="9268">MRKIIAASALALTLTAAAMAGTMFAGAAGADVIPGHHGYVVTSPGGAQVHSCPSKSCPVVDSIPTGGWTGGWASGEWLSLDTGGWASTAQLTQA</sequence>
<comment type="caution">
    <text evidence="2">The sequence shown here is derived from an EMBL/GenBank/DDBJ whole genome shotgun (WGS) entry which is preliminary data.</text>
</comment>
<gene>
    <name evidence="2" type="ORF">ACFSKW_40045</name>
</gene>
<evidence type="ECO:0008006" key="4">
    <source>
        <dbReference type="Google" id="ProtNLM"/>
    </source>
</evidence>
<proteinExistence type="predicted"/>
<feature type="signal peptide" evidence="1">
    <location>
        <begin position="1"/>
        <end position="20"/>
    </location>
</feature>
<dbReference type="EMBL" id="JBHUFV010000061">
    <property type="protein sequence ID" value="MFD1937679.1"/>
    <property type="molecule type" value="Genomic_DNA"/>
</dbReference>
<name>A0ABW4TBE2_9ACTN</name>
<keyword evidence="3" id="KW-1185">Reference proteome</keyword>
<protein>
    <recommendedName>
        <fullName evidence="4">Secreted protein</fullName>
    </recommendedName>
</protein>
<keyword evidence="1" id="KW-0732">Signal</keyword>
<accession>A0ABW4TBE2</accession>
<organism evidence="2 3">
    <name type="scientific">Nonomuraea mangrovi</name>
    <dbReference type="NCBI Taxonomy" id="2316207"/>
    <lineage>
        <taxon>Bacteria</taxon>
        <taxon>Bacillati</taxon>
        <taxon>Actinomycetota</taxon>
        <taxon>Actinomycetes</taxon>
        <taxon>Streptosporangiales</taxon>
        <taxon>Streptosporangiaceae</taxon>
        <taxon>Nonomuraea</taxon>
    </lineage>
</organism>
<evidence type="ECO:0000313" key="2">
    <source>
        <dbReference type="EMBL" id="MFD1937679.1"/>
    </source>
</evidence>
<evidence type="ECO:0000313" key="3">
    <source>
        <dbReference type="Proteomes" id="UP001597368"/>
    </source>
</evidence>
<evidence type="ECO:0000256" key="1">
    <source>
        <dbReference type="SAM" id="SignalP"/>
    </source>
</evidence>